<evidence type="ECO:0000256" key="1">
    <source>
        <dbReference type="ARBA" id="ARBA00023002"/>
    </source>
</evidence>
<dbReference type="SMART" id="SM00903">
    <property type="entry name" value="Flavin_Reduct"/>
    <property type="match status" value="1"/>
</dbReference>
<dbReference type="eggNOG" id="COG1853">
    <property type="taxonomic scope" value="Bacteria"/>
</dbReference>
<dbReference type="InterPro" id="IPR002563">
    <property type="entry name" value="Flavin_Rdtase-like_dom"/>
</dbReference>
<dbReference type="RefSeq" id="WP_021690742.1">
    <property type="nucleotide sequence ID" value="NZ_BASZ01000006.1"/>
</dbReference>
<dbReference type="SUPFAM" id="SSF50475">
    <property type="entry name" value="FMN-binding split barrel"/>
    <property type="match status" value="1"/>
</dbReference>
<evidence type="ECO:0000313" key="3">
    <source>
        <dbReference type="EMBL" id="GAD49837.1"/>
    </source>
</evidence>
<reference evidence="3 4" key="1">
    <citation type="submission" date="2013-09" db="EMBL/GenBank/DDBJ databases">
        <title>Whole genome shotgun sequence of Novosphingobium tardaugens NBRC 16725.</title>
        <authorList>
            <person name="Isaki S."/>
            <person name="Hosoyama A."/>
            <person name="Tsuchikane K."/>
            <person name="Katsumata H."/>
            <person name="Ando Y."/>
            <person name="Yamazaki S."/>
            <person name="Fujita N."/>
        </authorList>
    </citation>
    <scope>NUCLEOTIDE SEQUENCE [LARGE SCALE GENOMIC DNA]</scope>
    <source>
        <strain evidence="3 4">NBRC 16725</strain>
    </source>
</reference>
<dbReference type="KEGG" id="ntd:EGO55_18005"/>
<keyword evidence="4" id="KW-1185">Reference proteome</keyword>
<feature type="domain" description="Flavin reductase like" evidence="2">
    <location>
        <begin position="14"/>
        <end position="157"/>
    </location>
</feature>
<gene>
    <name evidence="3" type="ORF">NT2_06_02770</name>
</gene>
<accession>U2YMX3</accession>
<dbReference type="Gene3D" id="2.30.110.10">
    <property type="entry name" value="Electron Transport, Fmn-binding Protein, Chain A"/>
    <property type="match status" value="1"/>
</dbReference>
<dbReference type="EMBL" id="BASZ01000006">
    <property type="protein sequence ID" value="GAD49837.1"/>
    <property type="molecule type" value="Genomic_DNA"/>
</dbReference>
<evidence type="ECO:0000313" key="4">
    <source>
        <dbReference type="Proteomes" id="UP000016568"/>
    </source>
</evidence>
<dbReference type="GO" id="GO:0010181">
    <property type="term" value="F:FMN binding"/>
    <property type="evidence" value="ECO:0007669"/>
    <property type="project" value="InterPro"/>
</dbReference>
<proteinExistence type="predicted"/>
<dbReference type="Proteomes" id="UP000016568">
    <property type="component" value="Unassembled WGS sequence"/>
</dbReference>
<dbReference type="PANTHER" id="PTHR30466">
    <property type="entry name" value="FLAVIN REDUCTASE"/>
    <property type="match status" value="1"/>
</dbReference>
<name>U2YMX3_9SPHN</name>
<sequence>MHSEEILSEFQSTMRHIAAAVYAITTKVDGQRAGIVATAFSSVSFDPPSILVCINQDASAHGPLFEAERFCVNVLGLANRDVADCFMAKKGEERFAIGDWRDEMDVPVLANAQSNMICKTVDRHRVGTHTIFIGELIGAHHRENAKPLTYYDRRYIDISTATDHAVL</sequence>
<dbReference type="PANTHER" id="PTHR30466:SF1">
    <property type="entry name" value="FMN REDUCTASE (NADH) RUTF"/>
    <property type="match status" value="1"/>
</dbReference>
<dbReference type="AlphaFoldDB" id="U2YMX3"/>
<keyword evidence="1" id="KW-0560">Oxidoreductase</keyword>
<dbReference type="OrthoDB" id="9789254at2"/>
<dbReference type="InterPro" id="IPR012349">
    <property type="entry name" value="Split_barrel_FMN-bd"/>
</dbReference>
<protein>
    <submittedName>
        <fullName evidence="3">Putative oxidoreductase</fullName>
    </submittedName>
</protein>
<dbReference type="Pfam" id="PF01613">
    <property type="entry name" value="Flavin_Reduct"/>
    <property type="match status" value="1"/>
</dbReference>
<evidence type="ECO:0000259" key="2">
    <source>
        <dbReference type="SMART" id="SM00903"/>
    </source>
</evidence>
<organism evidence="3 4">
    <name type="scientific">Caenibius tardaugens NBRC 16725</name>
    <dbReference type="NCBI Taxonomy" id="1219035"/>
    <lineage>
        <taxon>Bacteria</taxon>
        <taxon>Pseudomonadati</taxon>
        <taxon>Pseudomonadota</taxon>
        <taxon>Alphaproteobacteria</taxon>
        <taxon>Sphingomonadales</taxon>
        <taxon>Erythrobacteraceae</taxon>
        <taxon>Caenibius</taxon>
    </lineage>
</organism>
<dbReference type="InterPro" id="IPR050268">
    <property type="entry name" value="NADH-dep_flavin_reductase"/>
</dbReference>
<dbReference type="GO" id="GO:0042602">
    <property type="term" value="F:riboflavin reductase (NADPH) activity"/>
    <property type="evidence" value="ECO:0007669"/>
    <property type="project" value="TreeGrafter"/>
</dbReference>
<comment type="caution">
    <text evidence="3">The sequence shown here is derived from an EMBL/GenBank/DDBJ whole genome shotgun (WGS) entry which is preliminary data.</text>
</comment>